<dbReference type="Gene3D" id="3.40.50.1580">
    <property type="entry name" value="Nucleoside phosphorylase domain"/>
    <property type="match status" value="1"/>
</dbReference>
<feature type="domain" description="Nucleoside phosphorylase" evidence="4">
    <location>
        <begin position="47"/>
        <end position="239"/>
    </location>
</feature>
<protein>
    <recommendedName>
        <fullName evidence="2">Uridine phosphorylase</fullName>
        <ecNumber evidence="1">2.4.2.3</ecNumber>
    </recommendedName>
</protein>
<proteinExistence type="predicted"/>
<evidence type="ECO:0000256" key="1">
    <source>
        <dbReference type="ARBA" id="ARBA00011888"/>
    </source>
</evidence>
<dbReference type="InterPro" id="IPR000845">
    <property type="entry name" value="Nucleoside_phosphorylase_d"/>
</dbReference>
<comment type="catalytic activity">
    <reaction evidence="3">
        <text>uridine + phosphate = alpha-D-ribose 1-phosphate + uracil</text>
        <dbReference type="Rhea" id="RHEA:24388"/>
        <dbReference type="ChEBI" id="CHEBI:16704"/>
        <dbReference type="ChEBI" id="CHEBI:17568"/>
        <dbReference type="ChEBI" id="CHEBI:43474"/>
        <dbReference type="ChEBI" id="CHEBI:57720"/>
        <dbReference type="EC" id="2.4.2.3"/>
    </reaction>
</comment>
<dbReference type="GO" id="GO:0004731">
    <property type="term" value="F:purine-nucleoside phosphorylase activity"/>
    <property type="evidence" value="ECO:0007669"/>
    <property type="project" value="TreeGrafter"/>
</dbReference>
<dbReference type="PANTHER" id="PTHR43691">
    <property type="entry name" value="URIDINE PHOSPHORYLASE"/>
    <property type="match status" value="1"/>
</dbReference>
<dbReference type="GO" id="GO:0004850">
    <property type="term" value="F:uridine phosphorylase activity"/>
    <property type="evidence" value="ECO:0007669"/>
    <property type="project" value="UniProtKB-EC"/>
</dbReference>
<evidence type="ECO:0000259" key="4">
    <source>
        <dbReference type="Pfam" id="PF01048"/>
    </source>
</evidence>
<organism evidence="5 6">
    <name type="scientific">Clostridium acidisoli DSM 12555</name>
    <dbReference type="NCBI Taxonomy" id="1121291"/>
    <lineage>
        <taxon>Bacteria</taxon>
        <taxon>Bacillati</taxon>
        <taxon>Bacillota</taxon>
        <taxon>Clostridia</taxon>
        <taxon>Eubacteriales</taxon>
        <taxon>Clostridiaceae</taxon>
        <taxon>Clostridium</taxon>
    </lineage>
</organism>
<dbReference type="OrthoDB" id="7945729at2"/>
<dbReference type="AlphaFoldDB" id="A0A1W1X5G8"/>
<evidence type="ECO:0000313" key="5">
    <source>
        <dbReference type="EMBL" id="SMC19199.1"/>
    </source>
</evidence>
<name>A0A1W1X5G8_9CLOT</name>
<dbReference type="CDD" id="cd09007">
    <property type="entry name" value="NP-I_spr0068"/>
    <property type="match status" value="1"/>
</dbReference>
<dbReference type="GO" id="GO:0006152">
    <property type="term" value="P:purine nucleoside catabolic process"/>
    <property type="evidence" value="ECO:0007669"/>
    <property type="project" value="TreeGrafter"/>
</dbReference>
<evidence type="ECO:0000256" key="2">
    <source>
        <dbReference type="ARBA" id="ARBA00021980"/>
    </source>
</evidence>
<dbReference type="InterPro" id="IPR035994">
    <property type="entry name" value="Nucleoside_phosphorylase_sf"/>
</dbReference>
<keyword evidence="6" id="KW-1185">Reference proteome</keyword>
<dbReference type="Proteomes" id="UP000192468">
    <property type="component" value="Unassembled WGS sequence"/>
</dbReference>
<dbReference type="PANTHER" id="PTHR43691:SF11">
    <property type="entry name" value="FI09636P-RELATED"/>
    <property type="match status" value="1"/>
</dbReference>
<reference evidence="5 6" key="1">
    <citation type="submission" date="2017-04" db="EMBL/GenBank/DDBJ databases">
        <authorList>
            <person name="Afonso C.L."/>
            <person name="Miller P.J."/>
            <person name="Scott M.A."/>
            <person name="Spackman E."/>
            <person name="Goraichik I."/>
            <person name="Dimitrov K.M."/>
            <person name="Suarez D.L."/>
            <person name="Swayne D.E."/>
        </authorList>
    </citation>
    <scope>NUCLEOTIDE SEQUENCE [LARGE SCALE GENOMIC DNA]</scope>
    <source>
        <strain evidence="5 6">DSM 12555</strain>
    </source>
</reference>
<dbReference type="EC" id="2.4.2.3" evidence="1"/>
<dbReference type="RefSeq" id="WP_084113932.1">
    <property type="nucleotide sequence ID" value="NZ_FWXH01000002.1"/>
</dbReference>
<dbReference type="EMBL" id="FWXH01000002">
    <property type="protein sequence ID" value="SMC19199.1"/>
    <property type="molecule type" value="Genomic_DNA"/>
</dbReference>
<sequence length="271" mass="30161">MKDSILKNNSTNEIVCGDIPIIEFDNELKAIIEPSKIMSKIDIPECAVACFFGEVIEKLKNEGKAKLIMNLQTEMGNHPLYEVKYLGKKIAVFHPGVGAPIAAILLERVIALGCNKFIACGGAGVLNKEIAVGHIVVPDCAIRDEGTSYHYIEPSREVYASIEGVRAMESVLTKHKCRYIIGKTWTTDAIYRETPKKVKIRKSEGCLTVEMEAAAFFAISQFRKVILGQLLCGGDDVSCEEWDARREISREEIRENLFWYAVEACLEIKGA</sequence>
<gene>
    <name evidence="5" type="ORF">SAMN02745134_00770</name>
</gene>
<dbReference type="Pfam" id="PF01048">
    <property type="entry name" value="PNP_UDP_1"/>
    <property type="match status" value="1"/>
</dbReference>
<dbReference type="STRING" id="1121291.SAMN02745134_00770"/>
<evidence type="ECO:0000256" key="3">
    <source>
        <dbReference type="ARBA" id="ARBA00048447"/>
    </source>
</evidence>
<accession>A0A1W1X5G8</accession>
<dbReference type="GO" id="GO:0005829">
    <property type="term" value="C:cytosol"/>
    <property type="evidence" value="ECO:0007669"/>
    <property type="project" value="TreeGrafter"/>
</dbReference>
<dbReference type="SUPFAM" id="SSF53167">
    <property type="entry name" value="Purine and uridine phosphorylases"/>
    <property type="match status" value="1"/>
</dbReference>
<evidence type="ECO:0000313" key="6">
    <source>
        <dbReference type="Proteomes" id="UP000192468"/>
    </source>
</evidence>